<reference evidence="2 4" key="2">
    <citation type="submission" date="2019-03" db="EMBL/GenBank/DDBJ databases">
        <title>Genomic Encyclopedia of Type Strains, Phase IV (KMG-IV): sequencing the most valuable type-strain genomes for metagenomic binning, comparative biology and taxonomic classification.</title>
        <authorList>
            <person name="Goeker M."/>
        </authorList>
    </citation>
    <scope>NUCLEOTIDE SEQUENCE [LARGE SCALE GENOMIC DNA]</scope>
    <source>
        <strain evidence="2 4">DSM 17481</strain>
    </source>
</reference>
<evidence type="ECO:0000313" key="4">
    <source>
        <dbReference type="Proteomes" id="UP000294683"/>
    </source>
</evidence>
<sequence length="90" mass="10310">MKDLIKATAITLSIVITALFALAYFRPALATDLQEHYLSQDFSLEKIAQMQHQASLEWQQEHGDLQPDLTAETEKYLINYTALLQEKVNE</sequence>
<name>A0A379B1H4_AVIGA</name>
<dbReference type="Proteomes" id="UP000294683">
    <property type="component" value="Unassembled WGS sequence"/>
</dbReference>
<accession>A0A379B1H4</accession>
<dbReference type="EMBL" id="SNXJ01000003">
    <property type="protein sequence ID" value="TDP29132.1"/>
    <property type="molecule type" value="Genomic_DNA"/>
</dbReference>
<reference evidence="1 3" key="1">
    <citation type="submission" date="2018-06" db="EMBL/GenBank/DDBJ databases">
        <authorList>
            <consortium name="Pathogen Informatics"/>
            <person name="Doyle S."/>
        </authorList>
    </citation>
    <scope>NUCLEOTIDE SEQUENCE [LARGE SCALE GENOMIC DNA]</scope>
    <source>
        <strain evidence="1 3">NCTC11188</strain>
    </source>
</reference>
<dbReference type="AlphaFoldDB" id="A0A379B1H4"/>
<organism evidence="1 3">
    <name type="scientific">Avibacterium gallinarum</name>
    <name type="common">Pasteurella gallinarum</name>
    <dbReference type="NCBI Taxonomy" id="755"/>
    <lineage>
        <taxon>Bacteria</taxon>
        <taxon>Pseudomonadati</taxon>
        <taxon>Pseudomonadota</taxon>
        <taxon>Gammaproteobacteria</taxon>
        <taxon>Pasteurellales</taxon>
        <taxon>Pasteurellaceae</taxon>
        <taxon>Avibacterium</taxon>
    </lineage>
</organism>
<evidence type="ECO:0000313" key="3">
    <source>
        <dbReference type="Proteomes" id="UP000255113"/>
    </source>
</evidence>
<protein>
    <submittedName>
        <fullName evidence="1">Uncharacterized protein</fullName>
    </submittedName>
</protein>
<evidence type="ECO:0000313" key="1">
    <source>
        <dbReference type="EMBL" id="SUB28440.1"/>
    </source>
</evidence>
<dbReference type="RefSeq" id="WP_103853776.1">
    <property type="nucleotide sequence ID" value="NZ_PQVJ01000018.1"/>
</dbReference>
<dbReference type="EMBL" id="UGSQ01000003">
    <property type="protein sequence ID" value="SUB28440.1"/>
    <property type="molecule type" value="Genomic_DNA"/>
</dbReference>
<proteinExistence type="predicted"/>
<keyword evidence="4" id="KW-1185">Reference proteome</keyword>
<dbReference type="Proteomes" id="UP000255113">
    <property type="component" value="Unassembled WGS sequence"/>
</dbReference>
<evidence type="ECO:0000313" key="2">
    <source>
        <dbReference type="EMBL" id="TDP29132.1"/>
    </source>
</evidence>
<gene>
    <name evidence="2" type="ORF">EV689_10349</name>
    <name evidence="1" type="ORF">NCTC11188_02248</name>
</gene>